<dbReference type="AlphaFoldDB" id="A0A1W1X4T4"/>
<dbReference type="InterPro" id="IPR013785">
    <property type="entry name" value="Aldolase_TIM"/>
</dbReference>
<dbReference type="Pfam" id="PF00697">
    <property type="entry name" value="PRAI"/>
    <property type="match status" value="1"/>
</dbReference>
<dbReference type="InterPro" id="IPR001240">
    <property type="entry name" value="PRAI_dom"/>
</dbReference>
<keyword evidence="7 9" id="KW-0057">Aromatic amino acid biosynthesis</keyword>
<dbReference type="PANTHER" id="PTHR42894:SF1">
    <property type="entry name" value="N-(5'-PHOSPHORIBOSYL)ANTHRANILATE ISOMERASE"/>
    <property type="match status" value="1"/>
</dbReference>
<dbReference type="RefSeq" id="WP_084056126.1">
    <property type="nucleotide sequence ID" value="NZ_FWXF01000002.1"/>
</dbReference>
<comment type="similarity">
    <text evidence="9">Belongs to the TrpF family.</text>
</comment>
<dbReference type="Proteomes" id="UP000192783">
    <property type="component" value="Unassembled WGS sequence"/>
</dbReference>
<keyword evidence="6 9" id="KW-0822">Tryptophan biosynthesis</keyword>
<dbReference type="InterPro" id="IPR044643">
    <property type="entry name" value="TrpF_fam"/>
</dbReference>
<evidence type="ECO:0000256" key="6">
    <source>
        <dbReference type="ARBA" id="ARBA00022822"/>
    </source>
</evidence>
<dbReference type="PANTHER" id="PTHR42894">
    <property type="entry name" value="N-(5'-PHOSPHORIBOSYL)ANTHRANILATE ISOMERASE"/>
    <property type="match status" value="1"/>
</dbReference>
<evidence type="ECO:0000256" key="1">
    <source>
        <dbReference type="ARBA" id="ARBA00001164"/>
    </source>
</evidence>
<dbReference type="CDD" id="cd00405">
    <property type="entry name" value="PRAI"/>
    <property type="match status" value="1"/>
</dbReference>
<evidence type="ECO:0000256" key="3">
    <source>
        <dbReference type="ARBA" id="ARBA00012572"/>
    </source>
</evidence>
<dbReference type="EMBL" id="FWXF01000002">
    <property type="protein sequence ID" value="SMC18969.1"/>
    <property type="molecule type" value="Genomic_DNA"/>
</dbReference>
<accession>A0A1W1X4T4</accession>
<dbReference type="EC" id="5.3.1.24" evidence="3 9"/>
<evidence type="ECO:0000259" key="10">
    <source>
        <dbReference type="Pfam" id="PF00697"/>
    </source>
</evidence>
<dbReference type="Gene3D" id="3.20.20.70">
    <property type="entry name" value="Aldolase class I"/>
    <property type="match status" value="1"/>
</dbReference>
<evidence type="ECO:0000313" key="11">
    <source>
        <dbReference type="EMBL" id="SMC18969.1"/>
    </source>
</evidence>
<evidence type="ECO:0000313" key="12">
    <source>
        <dbReference type="Proteomes" id="UP000192783"/>
    </source>
</evidence>
<proteinExistence type="inferred from homology"/>
<name>A0A1W1X4T4_9BACT</name>
<dbReference type="GO" id="GO:0004640">
    <property type="term" value="F:phosphoribosylanthranilate isomerase activity"/>
    <property type="evidence" value="ECO:0007669"/>
    <property type="project" value="UniProtKB-UniRule"/>
</dbReference>
<evidence type="ECO:0000256" key="4">
    <source>
        <dbReference type="ARBA" id="ARBA00022272"/>
    </source>
</evidence>
<dbReference type="UniPathway" id="UPA00035">
    <property type="reaction ID" value="UER00042"/>
</dbReference>
<gene>
    <name evidence="9" type="primary">trpF</name>
    <name evidence="11" type="ORF">SAMN02746041_00594</name>
</gene>
<evidence type="ECO:0000256" key="8">
    <source>
        <dbReference type="ARBA" id="ARBA00023235"/>
    </source>
</evidence>
<dbReference type="GO" id="GO:0000162">
    <property type="term" value="P:L-tryptophan biosynthetic process"/>
    <property type="evidence" value="ECO:0007669"/>
    <property type="project" value="UniProtKB-UniRule"/>
</dbReference>
<evidence type="ECO:0000256" key="7">
    <source>
        <dbReference type="ARBA" id="ARBA00023141"/>
    </source>
</evidence>
<keyword evidence="5 9" id="KW-0028">Amino-acid biosynthesis</keyword>
<sequence>MLKEPIVQVAGIIDAQEAQALCAVGIRWLGFPLRLDVHPEDLSEEEARRVIAALPPESMPVLITYEPDPRSLKELALFLGVRAVQVHGDLDVDSLRAFRSACPDLFLIKSLVVGRGPWQELLKTMDLMAPLVDAFITDTYDPETGACGATGKVHDWSWSARIVARSPKPVILAGGLHGENVAEAIRVVRPAGVDAHTGLEGPDGRKDMEKVKRFHRKALEAFAAWM</sequence>
<dbReference type="InterPro" id="IPR011060">
    <property type="entry name" value="RibuloseP-bd_barrel"/>
</dbReference>
<comment type="catalytic activity">
    <reaction evidence="1 9">
        <text>N-(5-phospho-beta-D-ribosyl)anthranilate = 1-(2-carboxyphenylamino)-1-deoxy-D-ribulose 5-phosphate</text>
        <dbReference type="Rhea" id="RHEA:21540"/>
        <dbReference type="ChEBI" id="CHEBI:18277"/>
        <dbReference type="ChEBI" id="CHEBI:58613"/>
        <dbReference type="EC" id="5.3.1.24"/>
    </reaction>
</comment>
<dbReference type="OrthoDB" id="9796196at2"/>
<evidence type="ECO:0000256" key="2">
    <source>
        <dbReference type="ARBA" id="ARBA00004664"/>
    </source>
</evidence>
<feature type="domain" description="N-(5'phosphoribosyl) anthranilate isomerase (PRAI)" evidence="10">
    <location>
        <begin position="36"/>
        <end position="215"/>
    </location>
</feature>
<comment type="pathway">
    <text evidence="2 9">Amino-acid biosynthesis; L-tryptophan biosynthesis; L-tryptophan from chorismate: step 3/5.</text>
</comment>
<dbReference type="SUPFAM" id="SSF51366">
    <property type="entry name" value="Ribulose-phoshate binding barrel"/>
    <property type="match status" value="1"/>
</dbReference>
<evidence type="ECO:0000256" key="5">
    <source>
        <dbReference type="ARBA" id="ARBA00022605"/>
    </source>
</evidence>
<dbReference type="HAMAP" id="MF_00135">
    <property type="entry name" value="PRAI"/>
    <property type="match status" value="1"/>
</dbReference>
<reference evidence="11 12" key="1">
    <citation type="submission" date="2017-04" db="EMBL/GenBank/DDBJ databases">
        <authorList>
            <person name="Afonso C.L."/>
            <person name="Miller P.J."/>
            <person name="Scott M.A."/>
            <person name="Spackman E."/>
            <person name="Goraichik I."/>
            <person name="Dimitrov K.M."/>
            <person name="Suarez D.L."/>
            <person name="Swayne D.E."/>
        </authorList>
    </citation>
    <scope>NUCLEOTIDE SEQUENCE [LARGE SCALE GENOMIC DNA]</scope>
    <source>
        <strain evidence="11 12">DSM 13146</strain>
    </source>
</reference>
<dbReference type="STRING" id="1121390.SAMN02746041_00594"/>
<evidence type="ECO:0000256" key="9">
    <source>
        <dbReference type="HAMAP-Rule" id="MF_00135"/>
    </source>
</evidence>
<protein>
    <recommendedName>
        <fullName evidence="4 9">N-(5'-phosphoribosyl)anthranilate isomerase</fullName>
        <shortName evidence="9">PRAI</shortName>
        <ecNumber evidence="3 9">5.3.1.24</ecNumber>
    </recommendedName>
</protein>
<organism evidence="11 12">
    <name type="scientific">Desulfacinum hydrothermale DSM 13146</name>
    <dbReference type="NCBI Taxonomy" id="1121390"/>
    <lineage>
        <taxon>Bacteria</taxon>
        <taxon>Pseudomonadati</taxon>
        <taxon>Thermodesulfobacteriota</taxon>
        <taxon>Syntrophobacteria</taxon>
        <taxon>Syntrophobacterales</taxon>
        <taxon>Syntrophobacteraceae</taxon>
        <taxon>Desulfacinum</taxon>
    </lineage>
</organism>
<keyword evidence="12" id="KW-1185">Reference proteome</keyword>
<keyword evidence="8 9" id="KW-0413">Isomerase</keyword>